<feature type="region of interest" description="Disordered" evidence="1">
    <location>
        <begin position="1"/>
        <end position="57"/>
    </location>
</feature>
<sequence length="135" mass="14770">MGGLSHRSANRWDGASVRETGLQNGPRVGGAFQKPPAWAGQLIGPRTGGTEHQSAERDCRMARERVVCHRPAERDFRVACGCGNVPSARGMSPIRRYGTSISEISNMMLRHCEHRGVGTNSLVKAPEPFMKRSID</sequence>
<name>A0ABR1EVI1_NECAM</name>
<evidence type="ECO:0000313" key="3">
    <source>
        <dbReference type="Proteomes" id="UP001303046"/>
    </source>
</evidence>
<evidence type="ECO:0000313" key="2">
    <source>
        <dbReference type="EMBL" id="KAK6766570.1"/>
    </source>
</evidence>
<protein>
    <submittedName>
        <fullName evidence="2">Uncharacterized protein</fullName>
    </submittedName>
</protein>
<comment type="caution">
    <text evidence="2">The sequence shown here is derived from an EMBL/GenBank/DDBJ whole genome shotgun (WGS) entry which is preliminary data.</text>
</comment>
<dbReference type="Proteomes" id="UP001303046">
    <property type="component" value="Unassembled WGS sequence"/>
</dbReference>
<evidence type="ECO:0000256" key="1">
    <source>
        <dbReference type="SAM" id="MobiDB-lite"/>
    </source>
</evidence>
<dbReference type="EMBL" id="JAVFWL010000006">
    <property type="protein sequence ID" value="KAK6766570.1"/>
    <property type="molecule type" value="Genomic_DNA"/>
</dbReference>
<proteinExistence type="predicted"/>
<organism evidence="2 3">
    <name type="scientific">Necator americanus</name>
    <name type="common">Human hookworm</name>
    <dbReference type="NCBI Taxonomy" id="51031"/>
    <lineage>
        <taxon>Eukaryota</taxon>
        <taxon>Metazoa</taxon>
        <taxon>Ecdysozoa</taxon>
        <taxon>Nematoda</taxon>
        <taxon>Chromadorea</taxon>
        <taxon>Rhabditida</taxon>
        <taxon>Rhabditina</taxon>
        <taxon>Rhabditomorpha</taxon>
        <taxon>Strongyloidea</taxon>
        <taxon>Ancylostomatidae</taxon>
        <taxon>Bunostominae</taxon>
        <taxon>Necator</taxon>
    </lineage>
</organism>
<accession>A0ABR1EVI1</accession>
<keyword evidence="3" id="KW-1185">Reference proteome</keyword>
<reference evidence="2 3" key="1">
    <citation type="submission" date="2023-08" db="EMBL/GenBank/DDBJ databases">
        <title>A Necator americanus chromosomal reference genome.</title>
        <authorList>
            <person name="Ilik V."/>
            <person name="Petrzelkova K.J."/>
            <person name="Pardy F."/>
            <person name="Fuh T."/>
            <person name="Niatou-Singa F.S."/>
            <person name="Gouil Q."/>
            <person name="Baker L."/>
            <person name="Ritchie M.E."/>
            <person name="Jex A.R."/>
            <person name="Gazzola D."/>
            <person name="Li H."/>
            <person name="Toshio Fujiwara R."/>
            <person name="Zhan B."/>
            <person name="Aroian R.V."/>
            <person name="Pafco B."/>
            <person name="Schwarz E.M."/>
        </authorList>
    </citation>
    <scope>NUCLEOTIDE SEQUENCE [LARGE SCALE GENOMIC DNA]</scope>
    <source>
        <strain evidence="2 3">Aroian</strain>
        <tissue evidence="2">Whole animal</tissue>
    </source>
</reference>
<gene>
    <name evidence="2" type="primary">Necator_chrX.g26240</name>
    <name evidence="2" type="ORF">RB195_026074</name>
</gene>